<dbReference type="eggNOG" id="COG2133">
    <property type="taxonomic scope" value="Bacteria"/>
</dbReference>
<proteinExistence type="predicted"/>
<dbReference type="PANTHER" id="PTHR19328:SF75">
    <property type="entry name" value="ALDOSE SUGAR DEHYDROGENASE YLII"/>
    <property type="match status" value="1"/>
</dbReference>
<keyword evidence="3" id="KW-1185">Reference proteome</keyword>
<protein>
    <submittedName>
        <fullName evidence="2">Glucose sorbosone dehydrogenase</fullName>
    </submittedName>
</protein>
<dbReference type="SUPFAM" id="SSF50952">
    <property type="entry name" value="Soluble quinoprotein glucose dehydrogenase"/>
    <property type="match status" value="1"/>
</dbReference>
<feature type="domain" description="Glucose/Sorbosone dehydrogenase" evidence="1">
    <location>
        <begin position="32"/>
        <end position="353"/>
    </location>
</feature>
<gene>
    <name evidence="2" type="ORF">VIBC2010_15229</name>
</gene>
<name>E3BNI0_9VIBR</name>
<dbReference type="AlphaFoldDB" id="E3BNI0"/>
<dbReference type="RefSeq" id="WP_009602757.1">
    <property type="nucleotide sequence ID" value="NZ_AEIU01000096.1"/>
</dbReference>
<accession>E3BNI0</accession>
<evidence type="ECO:0000313" key="2">
    <source>
        <dbReference type="EMBL" id="EFP95399.1"/>
    </source>
</evidence>
<dbReference type="STRING" id="796620.VIBC2010_15229"/>
<dbReference type="PANTHER" id="PTHR19328">
    <property type="entry name" value="HEDGEHOG-INTERACTING PROTEIN"/>
    <property type="match status" value="1"/>
</dbReference>
<dbReference type="Pfam" id="PF07995">
    <property type="entry name" value="GSDH"/>
    <property type="match status" value="1"/>
</dbReference>
<sequence length="363" mass="41067">MYRLFNIIIVLIFFSSQVQSSSLQVEKVVSGLSIPWGMAFIDNEHLLVSERNGHLLVIDIKSQKKIKLMDNPTDLYAAGQGGWLDIALSPFERNKVYVTYSRDTTSGPDTTLAVFEFDSNRAIRFKNLLTTTSFSDTSRHFGSRLAFSDEHIFMSIGDRGIRENGQSLSTHAGSILRLSPDGSPAKNNPFIDKSSLQEEIYSFGHRNPQGLFYDKKTRDLWSIEHGPRGGDEINLIKKGANYGWPITSHGKEYWGPFDVSELREKEGVESPKKVYIPSIAPSSLMLYRGDNYPELDGKLLAPALKLMHINVITLNENKQAIDEHRLFEDLKERIRHIIVSPDDELFFSTDQGNIFKILPSQVP</sequence>
<dbReference type="InterPro" id="IPR012938">
    <property type="entry name" value="Glc/Sorbosone_DH"/>
</dbReference>
<evidence type="ECO:0000313" key="3">
    <source>
        <dbReference type="Proteomes" id="UP000002943"/>
    </source>
</evidence>
<dbReference type="OrthoDB" id="9770043at2"/>
<dbReference type="InterPro" id="IPR011042">
    <property type="entry name" value="6-blade_b-propeller_TolB-like"/>
</dbReference>
<comment type="caution">
    <text evidence="2">The sequence shown here is derived from an EMBL/GenBank/DDBJ whole genome shotgun (WGS) entry which is preliminary data.</text>
</comment>
<dbReference type="Gene3D" id="2.120.10.30">
    <property type="entry name" value="TolB, C-terminal domain"/>
    <property type="match status" value="1"/>
</dbReference>
<evidence type="ECO:0000259" key="1">
    <source>
        <dbReference type="Pfam" id="PF07995"/>
    </source>
</evidence>
<organism evidence="2 3">
    <name type="scientific">Vibrio caribbeanicus ATCC BAA-2122</name>
    <dbReference type="NCBI Taxonomy" id="796620"/>
    <lineage>
        <taxon>Bacteria</taxon>
        <taxon>Pseudomonadati</taxon>
        <taxon>Pseudomonadota</taxon>
        <taxon>Gammaproteobacteria</taxon>
        <taxon>Vibrionales</taxon>
        <taxon>Vibrionaceae</taxon>
        <taxon>Vibrio</taxon>
    </lineage>
</organism>
<dbReference type="InterPro" id="IPR011041">
    <property type="entry name" value="Quinoprot_gluc/sorb_DH_b-prop"/>
</dbReference>
<dbReference type="Proteomes" id="UP000002943">
    <property type="component" value="Unassembled WGS sequence"/>
</dbReference>
<reference evidence="2 3" key="1">
    <citation type="journal article" date="2012" name="Int. J. Syst. Evol. Microbiol.">
        <title>Vibrio caribbeanicus sp. nov., isolated from the marine sponge Scleritoderma cyanea.</title>
        <authorList>
            <person name="Hoffmann M."/>
            <person name="Monday S.R."/>
            <person name="Allard M.W."/>
            <person name="Strain E.A."/>
            <person name="Whittaker P."/>
            <person name="Naum M."/>
            <person name="McCarthy P.J."/>
            <person name="Lopez J.V."/>
            <person name="Fischer M."/>
            <person name="Brown E.W."/>
        </authorList>
    </citation>
    <scope>NUCLEOTIDE SEQUENCE [LARGE SCALE GENOMIC DNA]</scope>
    <source>
        <strain evidence="2 3">ATCC BAA-2122</strain>
    </source>
</reference>
<dbReference type="EMBL" id="AEIU01000096">
    <property type="protein sequence ID" value="EFP95399.1"/>
    <property type="molecule type" value="Genomic_DNA"/>
</dbReference>